<evidence type="ECO:0000313" key="1">
    <source>
        <dbReference type="EMBL" id="KAK7467049.1"/>
    </source>
</evidence>
<sequence length="111" mass="12128">MPTGRALLTLHKPNFLRDNLRALENATIAGIQISSKARDIGENIESKLGDGPHGSTYNGGKNILIWNLPGKAQISTIEPLVQGFALADCKDPIVKLRRRIHDDFTVPDTIS</sequence>
<comment type="caution">
    <text evidence="1">The sequence shown here is derived from an EMBL/GenBank/DDBJ whole genome shotgun (WGS) entry which is preliminary data.</text>
</comment>
<accession>A0ABR1JU38</accession>
<gene>
    <name evidence="1" type="ORF">VKT23_004111</name>
</gene>
<protein>
    <submittedName>
        <fullName evidence="1">Uncharacterized protein</fullName>
    </submittedName>
</protein>
<proteinExistence type="predicted"/>
<dbReference type="EMBL" id="JBANRG010000004">
    <property type="protein sequence ID" value="KAK7467049.1"/>
    <property type="molecule type" value="Genomic_DNA"/>
</dbReference>
<name>A0ABR1JU38_9AGAR</name>
<keyword evidence="2" id="KW-1185">Reference proteome</keyword>
<organism evidence="1 2">
    <name type="scientific">Marasmiellus scandens</name>
    <dbReference type="NCBI Taxonomy" id="2682957"/>
    <lineage>
        <taxon>Eukaryota</taxon>
        <taxon>Fungi</taxon>
        <taxon>Dikarya</taxon>
        <taxon>Basidiomycota</taxon>
        <taxon>Agaricomycotina</taxon>
        <taxon>Agaricomycetes</taxon>
        <taxon>Agaricomycetidae</taxon>
        <taxon>Agaricales</taxon>
        <taxon>Marasmiineae</taxon>
        <taxon>Omphalotaceae</taxon>
        <taxon>Marasmiellus</taxon>
    </lineage>
</organism>
<evidence type="ECO:0000313" key="2">
    <source>
        <dbReference type="Proteomes" id="UP001498398"/>
    </source>
</evidence>
<reference evidence="1 2" key="1">
    <citation type="submission" date="2024-01" db="EMBL/GenBank/DDBJ databases">
        <title>A draft genome for the cacao thread blight pathogen Marasmiellus scandens.</title>
        <authorList>
            <person name="Baruah I.K."/>
            <person name="Leung J."/>
            <person name="Bukari Y."/>
            <person name="Amoako-Attah I."/>
            <person name="Meinhardt L.W."/>
            <person name="Bailey B.A."/>
            <person name="Cohen S.P."/>
        </authorList>
    </citation>
    <scope>NUCLEOTIDE SEQUENCE [LARGE SCALE GENOMIC DNA]</scope>
    <source>
        <strain evidence="1 2">GH-19</strain>
    </source>
</reference>
<dbReference type="Proteomes" id="UP001498398">
    <property type="component" value="Unassembled WGS sequence"/>
</dbReference>